<protein>
    <submittedName>
        <fullName evidence="2">Uncharacterized protein</fullName>
    </submittedName>
</protein>
<comment type="caution">
    <text evidence="2">The sequence shown here is derived from an EMBL/GenBank/DDBJ whole genome shotgun (WGS) entry which is preliminary data.</text>
</comment>
<sequence>MGCMEFWVVNCFLASAAFFILFLVVDAKHPYYPYAFASKKVDDVLTIDKKASATACIVASSLYLLIAIGLLFWKMNRDQRIKESQQYPRFAAAQGYDQQQYSQRGRSIEL</sequence>
<feature type="transmembrane region" description="Helical" evidence="1">
    <location>
        <begin position="51"/>
        <end position="73"/>
    </location>
</feature>
<organism evidence="2 3">
    <name type="scientific">Paramecium primaurelia</name>
    <dbReference type="NCBI Taxonomy" id="5886"/>
    <lineage>
        <taxon>Eukaryota</taxon>
        <taxon>Sar</taxon>
        <taxon>Alveolata</taxon>
        <taxon>Ciliophora</taxon>
        <taxon>Intramacronucleata</taxon>
        <taxon>Oligohymenophorea</taxon>
        <taxon>Peniculida</taxon>
        <taxon>Parameciidae</taxon>
        <taxon>Paramecium</taxon>
    </lineage>
</organism>
<evidence type="ECO:0000313" key="2">
    <source>
        <dbReference type="EMBL" id="CAD8058357.1"/>
    </source>
</evidence>
<keyword evidence="3" id="KW-1185">Reference proteome</keyword>
<dbReference type="OMA" id="ACIVASC"/>
<reference evidence="2" key="1">
    <citation type="submission" date="2021-01" db="EMBL/GenBank/DDBJ databases">
        <authorList>
            <consortium name="Genoscope - CEA"/>
            <person name="William W."/>
        </authorList>
    </citation>
    <scope>NUCLEOTIDE SEQUENCE</scope>
</reference>
<proteinExistence type="predicted"/>
<name>A0A8S1KU57_PARPR</name>
<keyword evidence="1" id="KW-0472">Membrane</keyword>
<evidence type="ECO:0000256" key="1">
    <source>
        <dbReference type="SAM" id="Phobius"/>
    </source>
</evidence>
<accession>A0A8S1KU57</accession>
<dbReference type="AlphaFoldDB" id="A0A8S1KU57"/>
<keyword evidence="1" id="KW-1133">Transmembrane helix</keyword>
<evidence type="ECO:0000313" key="3">
    <source>
        <dbReference type="Proteomes" id="UP000688137"/>
    </source>
</evidence>
<dbReference type="EMBL" id="CAJJDM010000026">
    <property type="protein sequence ID" value="CAD8058357.1"/>
    <property type="molecule type" value="Genomic_DNA"/>
</dbReference>
<keyword evidence="1" id="KW-0812">Transmembrane</keyword>
<gene>
    <name evidence="2" type="ORF">PPRIM_AZ9-3.1.T0270175</name>
</gene>
<dbReference type="Proteomes" id="UP000688137">
    <property type="component" value="Unassembled WGS sequence"/>
</dbReference>